<sequence>MEESLASASSSASSQRTRVLVILGGAVVMQFSPGSREHVVRMCRDEGGLFPGWFCRLDPEHRVGLCVSVVSSVFLADVIVAAACLARTGMVGLVMFIASCAMATNRATISAWVRSSRRGVIAVAKGVLALAKYFRRAATGTLRALGFKSRKQTLFEWPTSFVRRARDRWRAAFQTYVRAKKRPPKRPPKKKQQPFDLRRTLLSEGVLSEEPAEDCCKASSAAWEETKAWTSRKEADDDDESRGAWEETKEADDDEESRAWEETKAAPSASDESSRAREATTKAATEEAEDDDDSRAWEETKASSSSERARDESQTSSSSSEDSRKAPGVFWGLASAYFYFLDSLTEGERRLFPWVVEEKKKKRREFPLVFLLATAIGVVGVTTGIEARQLWTEHAAATKSVERYLATSLVLRIGAAVHETQLERGLASTYLGNRKQSRDALRDLELQYDSTDDALCAALEALLRHADVSPGATTLAQPPPHEMAALVAPIFGINANRRRDSPEFRRSTAACSAVEKPGKDSCKSSRCRQLAAILSYLQSVAPSSEEAPSRAASFEFYTGVNRNLLRLATNACVELVRNLRAGPSLAASLLYAYVNLAAFKEKAGIERGVVSAELAFALTADRQSILVQHRRVMANLHVVATDGSTVENRSATTTTATTTMPRRIVARSPSLSALVRLREVVAQQDVYLSSFLAFATHEYATEYDRLRSEACVLSSHEMRLTLLRRLRDIETTIGGGGFFDYAPDLLDDAAQYVFSVSNNDKKQSPPSSLTFDEGRSDQALEAQLLLALHDMAENDDLWFTPRQWWANQTCRIDHLHRISESLALAVHAQAEKARRGLERRAVRLAAPLLACFVATLLVGLRAMRAYIDYRDSTERRVLKLETRRLHYRDLLSRWAPLSSWMLDDDSHDDDSSNNQDDASQTSSDFPDAHAHAHAHAHAQPARDRAADDIPAIIKPPRARATAGLATTTAAAAAAAMGRAATPPLSTISGRQFHHHHHHHRE</sequence>
<feature type="domain" description="Nitrate/nitrite sensing protein" evidence="3">
    <location>
        <begin position="416"/>
        <end position="823"/>
    </location>
</feature>
<evidence type="ECO:0000313" key="4">
    <source>
        <dbReference type="EMBL" id="KAJ8608681.1"/>
    </source>
</evidence>
<keyword evidence="2" id="KW-0472">Membrane</keyword>
<dbReference type="Pfam" id="PF08376">
    <property type="entry name" value="NIT"/>
    <property type="match status" value="1"/>
</dbReference>
<name>A0AAD7UJH9_9STRA</name>
<feature type="compositionally biased region" description="Basic residues" evidence="1">
    <location>
        <begin position="991"/>
        <end position="1001"/>
    </location>
</feature>
<feature type="transmembrane region" description="Helical" evidence="2">
    <location>
        <begin position="366"/>
        <end position="385"/>
    </location>
</feature>
<gene>
    <name evidence="4" type="ORF">CTAYLR_009395</name>
</gene>
<feature type="compositionally biased region" description="Basic and acidic residues" evidence="1">
    <location>
        <begin position="294"/>
        <end position="313"/>
    </location>
</feature>
<evidence type="ECO:0000256" key="2">
    <source>
        <dbReference type="SAM" id="Phobius"/>
    </source>
</evidence>
<reference evidence="4" key="1">
    <citation type="submission" date="2023-01" db="EMBL/GenBank/DDBJ databases">
        <title>Metagenome sequencing of chrysophaentin producing Chrysophaeum taylorii.</title>
        <authorList>
            <person name="Davison J."/>
            <person name="Bewley C."/>
        </authorList>
    </citation>
    <scope>NUCLEOTIDE SEQUENCE</scope>
    <source>
        <strain evidence="4">NIES-1699</strain>
    </source>
</reference>
<dbReference type="Proteomes" id="UP001230188">
    <property type="component" value="Unassembled WGS sequence"/>
</dbReference>
<evidence type="ECO:0000256" key="1">
    <source>
        <dbReference type="SAM" id="MobiDB-lite"/>
    </source>
</evidence>
<feature type="compositionally biased region" description="Basic and acidic residues" evidence="1">
    <location>
        <begin position="226"/>
        <end position="248"/>
    </location>
</feature>
<feature type="region of interest" description="Disordered" evidence="1">
    <location>
        <begin position="226"/>
        <end position="325"/>
    </location>
</feature>
<organism evidence="4 5">
    <name type="scientific">Chrysophaeum taylorii</name>
    <dbReference type="NCBI Taxonomy" id="2483200"/>
    <lineage>
        <taxon>Eukaryota</taxon>
        <taxon>Sar</taxon>
        <taxon>Stramenopiles</taxon>
        <taxon>Ochrophyta</taxon>
        <taxon>Pelagophyceae</taxon>
        <taxon>Pelagomonadales</taxon>
        <taxon>Pelagomonadaceae</taxon>
        <taxon>Chrysophaeum</taxon>
    </lineage>
</organism>
<keyword evidence="2" id="KW-1133">Transmembrane helix</keyword>
<feature type="transmembrane region" description="Helical" evidence="2">
    <location>
        <begin position="841"/>
        <end position="860"/>
    </location>
</feature>
<dbReference type="InterPro" id="IPR013587">
    <property type="entry name" value="Nitrate/nitrite_sensing"/>
</dbReference>
<feature type="region of interest" description="Disordered" evidence="1">
    <location>
        <begin position="982"/>
        <end position="1001"/>
    </location>
</feature>
<proteinExistence type="predicted"/>
<feature type="compositionally biased region" description="Basic residues" evidence="1">
    <location>
        <begin position="179"/>
        <end position="192"/>
    </location>
</feature>
<accession>A0AAD7UJH9</accession>
<comment type="caution">
    <text evidence="4">The sequence shown here is derived from an EMBL/GenBank/DDBJ whole genome shotgun (WGS) entry which is preliminary data.</text>
</comment>
<feature type="region of interest" description="Disordered" evidence="1">
    <location>
        <begin position="179"/>
        <end position="198"/>
    </location>
</feature>
<evidence type="ECO:0000313" key="5">
    <source>
        <dbReference type="Proteomes" id="UP001230188"/>
    </source>
</evidence>
<feature type="transmembrane region" description="Helical" evidence="2">
    <location>
        <begin position="89"/>
        <end position="109"/>
    </location>
</feature>
<keyword evidence="2" id="KW-0812">Transmembrane</keyword>
<dbReference type="EMBL" id="JAQMWT010000163">
    <property type="protein sequence ID" value="KAJ8608681.1"/>
    <property type="molecule type" value="Genomic_DNA"/>
</dbReference>
<feature type="compositionally biased region" description="Low complexity" evidence="1">
    <location>
        <begin position="912"/>
        <end position="924"/>
    </location>
</feature>
<feature type="region of interest" description="Disordered" evidence="1">
    <location>
        <begin position="905"/>
        <end position="945"/>
    </location>
</feature>
<keyword evidence="5" id="KW-1185">Reference proteome</keyword>
<protein>
    <recommendedName>
        <fullName evidence="3">Nitrate/nitrite sensing protein domain-containing protein</fullName>
    </recommendedName>
</protein>
<dbReference type="AlphaFoldDB" id="A0AAD7UJH9"/>
<evidence type="ECO:0000259" key="3">
    <source>
        <dbReference type="Pfam" id="PF08376"/>
    </source>
</evidence>